<dbReference type="Proteomes" id="UP000593560">
    <property type="component" value="Unassembled WGS sequence"/>
</dbReference>
<evidence type="ECO:0000313" key="1">
    <source>
        <dbReference type="EMBL" id="MBA0803592.1"/>
    </source>
</evidence>
<evidence type="ECO:0000313" key="2">
    <source>
        <dbReference type="Proteomes" id="UP000593560"/>
    </source>
</evidence>
<name>A0A7J9H1F6_9ROSI</name>
<dbReference type="AlphaFoldDB" id="A0A7J9H1F6"/>
<comment type="caution">
    <text evidence="1">The sequence shown here is derived from an EMBL/GenBank/DDBJ whole genome shotgun (WGS) entry which is preliminary data.</text>
</comment>
<organism evidence="1 2">
    <name type="scientific">Gossypium harknessii</name>
    <dbReference type="NCBI Taxonomy" id="34285"/>
    <lineage>
        <taxon>Eukaryota</taxon>
        <taxon>Viridiplantae</taxon>
        <taxon>Streptophyta</taxon>
        <taxon>Embryophyta</taxon>
        <taxon>Tracheophyta</taxon>
        <taxon>Spermatophyta</taxon>
        <taxon>Magnoliopsida</taxon>
        <taxon>eudicotyledons</taxon>
        <taxon>Gunneridae</taxon>
        <taxon>Pentapetalae</taxon>
        <taxon>rosids</taxon>
        <taxon>malvids</taxon>
        <taxon>Malvales</taxon>
        <taxon>Malvaceae</taxon>
        <taxon>Malvoideae</taxon>
        <taxon>Gossypium</taxon>
    </lineage>
</organism>
<keyword evidence="2" id="KW-1185">Reference proteome</keyword>
<dbReference type="OrthoDB" id="10632839at2759"/>
<dbReference type="EMBL" id="JABFAD010000007">
    <property type="protein sequence ID" value="MBA0803592.1"/>
    <property type="molecule type" value="Genomic_DNA"/>
</dbReference>
<sequence length="104" mass="11121">MDSESLTPDLEMPSKVLGTARFIQGDFIKNLKGKEIEKGSGSVVVVIMSKGLLGRVDGCGTSIKFGSLGDNNTRQELGLKAHVSLRVNDMTSENFGPHWALGIS</sequence>
<reference evidence="1 2" key="1">
    <citation type="journal article" date="2019" name="Genome Biol. Evol.">
        <title>Insights into the evolution of the New World diploid cottons (Gossypium, subgenus Houzingenia) based on genome sequencing.</title>
        <authorList>
            <person name="Grover C.E."/>
            <person name="Arick M.A. 2nd"/>
            <person name="Thrash A."/>
            <person name="Conover J.L."/>
            <person name="Sanders W.S."/>
            <person name="Peterson D.G."/>
            <person name="Frelichowski J.E."/>
            <person name="Scheffler J.A."/>
            <person name="Scheffler B.E."/>
            <person name="Wendel J.F."/>
        </authorList>
    </citation>
    <scope>NUCLEOTIDE SEQUENCE [LARGE SCALE GENOMIC DNA]</scope>
    <source>
        <strain evidence="1">0</strain>
        <tissue evidence="1">Leaf</tissue>
    </source>
</reference>
<proteinExistence type="predicted"/>
<gene>
    <name evidence="1" type="ORF">Gohar_013786</name>
</gene>
<protein>
    <submittedName>
        <fullName evidence="1">Uncharacterized protein</fullName>
    </submittedName>
</protein>
<accession>A0A7J9H1F6</accession>